<reference evidence="14" key="1">
    <citation type="submission" date="2021-07" db="EMBL/GenBank/DDBJ databases">
        <authorList>
            <person name="Catto M.A."/>
            <person name="Jacobson A."/>
            <person name="Kennedy G."/>
            <person name="Labadie P."/>
            <person name="Hunt B.G."/>
            <person name="Srinivasan R."/>
        </authorList>
    </citation>
    <scope>NUCLEOTIDE SEQUENCE</scope>
    <source>
        <strain evidence="14">PL_HMW_Pooled</strain>
        <tissue evidence="14">Head</tissue>
    </source>
</reference>
<dbReference type="GO" id="GO:0005524">
    <property type="term" value="F:ATP binding"/>
    <property type="evidence" value="ECO:0007669"/>
    <property type="project" value="UniProtKB-KW"/>
</dbReference>
<evidence type="ECO:0000256" key="7">
    <source>
        <dbReference type="ARBA" id="ARBA00022840"/>
    </source>
</evidence>
<evidence type="ECO:0000256" key="4">
    <source>
        <dbReference type="ARBA" id="ARBA00022679"/>
    </source>
</evidence>
<keyword evidence="15" id="KW-1185">Reference proteome</keyword>
<sequence length="919" mass="100763">MPPINVKVEAQRLQQAKSAIKKMKQKRMEGKRVQLNKTTSNHLGCASKGAPFFINVPQKKIEVVDSQSIFNVSSDVTKKEKQSTSDPIRKGVTKSRKINGVLGETHREVSSRVDNSSNSANICKKKVKKGPIVNIPQENGVSDFKYFYPHSSTLDDSDREEVQTDSGSTFDFCGPFIAPSKLGKTHSRKKIVSESNHIKSTNSANSVSSSTQPAKVKVKNMKRLNRSRALRTSKVRCAPMSVRMKSGSIQGPIFTVTQDDSCNQDEMKGKEMCSVLSAQVSCPKIPCSSFSAFSVTTVSDRTLTTEEITDDEDTNSDSENGMLSDDESQPEERERSSDTECVTNDFESVEETSEKLVPVSNDWSKAEFHFIDGHVILFLKHPSTFAFCGQVQFEVLMGTVEVLGHHFTPASGCQSAFSARGSSLLSVQTVLSNDSCDGSPILKESCSLASLASQGNDGDAMLLMKKSENTLPQFLEQYVNIKLFPNLPEKIDQNSYMKASKRLQCLCYPPSGSHIFRKGEDWDNICGNIGLQSVAGCTVICGGKGVGKSTMLRFLLNRLLSCGKEKVILIDFDPGQSEMTVPGCVSLSVVDKPLLGPNFTHLQESLKCVYVGDVNVSNCASRYMDACLTIINCWQSDENLRELPCVVNTIGFNKGLGVSIMVQILELLQPTNVIQVQSKFSSRNYPEQLTVEYVKRMCSSSPFRQQVLAHSQQASCPSSLNYILNIVMSVTDTMSEHCDTLGITARPLREIVTLSYLSKIARPPNFSLLETAPYCCPLDALHLNVCHENVPPFVTLSAFNASLVALCSIDPQEENITQPTESGFPSIIRGHITADCLGFGIVRGIDMEAQNLYLLTPEPPTVLARVNCLVLGAVCLPPSIYLTPSKEPGVVPYVVITGSQHAAQPSKRSFRFNRLIGNS</sequence>
<comment type="subcellular location">
    <subcellularLocation>
        <location evidence="1">Nucleus</location>
        <location evidence="1">Nucleolus</location>
    </subcellularLocation>
</comment>
<dbReference type="Pfam" id="PF16575">
    <property type="entry name" value="CLP1_P"/>
    <property type="match status" value="1"/>
</dbReference>
<proteinExistence type="inferred from homology"/>
<dbReference type="InterPro" id="IPR032319">
    <property type="entry name" value="CLP1_P"/>
</dbReference>
<evidence type="ECO:0000259" key="13">
    <source>
        <dbReference type="Pfam" id="PF25467"/>
    </source>
</evidence>
<evidence type="ECO:0000259" key="11">
    <source>
        <dbReference type="Pfam" id="PF16575"/>
    </source>
</evidence>
<evidence type="ECO:0000259" key="12">
    <source>
        <dbReference type="Pfam" id="PF24419"/>
    </source>
</evidence>
<evidence type="ECO:0000256" key="8">
    <source>
        <dbReference type="ARBA" id="ARBA00023242"/>
    </source>
</evidence>
<comment type="similarity">
    <text evidence="2">Belongs to the Clp1 family. NOL9/GRC3 subfamily.</text>
</comment>
<keyword evidence="5" id="KW-0547">Nucleotide-binding</keyword>
<evidence type="ECO:0000256" key="6">
    <source>
        <dbReference type="ARBA" id="ARBA00022777"/>
    </source>
</evidence>
<comment type="caution">
    <text evidence="14">The sequence shown here is derived from an EMBL/GenBank/DDBJ whole genome shotgun (WGS) entry which is preliminary data.</text>
</comment>
<dbReference type="InterPro" id="IPR057570">
    <property type="entry name" value="NOL9_C"/>
</dbReference>
<dbReference type="PANTHER" id="PTHR12755:SF3">
    <property type="entry name" value="POLYNUCLEOTIDE 5'-HYDROXYL-KINASE NOL9"/>
    <property type="match status" value="1"/>
</dbReference>
<dbReference type="Gene3D" id="3.40.50.300">
    <property type="entry name" value="P-loop containing nucleotide triphosphate hydrolases"/>
    <property type="match status" value="1"/>
</dbReference>
<dbReference type="InterPro" id="IPR045116">
    <property type="entry name" value="Clp1/Grc3"/>
</dbReference>
<dbReference type="SUPFAM" id="SSF52540">
    <property type="entry name" value="P-loop containing nucleoside triphosphate hydrolases"/>
    <property type="match status" value="1"/>
</dbReference>
<dbReference type="InterPro" id="IPR057573">
    <property type="entry name" value="NOL9_N"/>
</dbReference>
<keyword evidence="6" id="KW-0418">Kinase</keyword>
<reference evidence="14" key="2">
    <citation type="journal article" date="2023" name="BMC Genomics">
        <title>Pest status, molecular evolution, and epigenetic factors derived from the genome assembly of Frankliniella fusca, a thysanopteran phytovirus vector.</title>
        <authorList>
            <person name="Catto M.A."/>
            <person name="Labadie P.E."/>
            <person name="Jacobson A.L."/>
            <person name="Kennedy G.G."/>
            <person name="Srinivasan R."/>
            <person name="Hunt B.G."/>
        </authorList>
    </citation>
    <scope>NUCLEOTIDE SEQUENCE</scope>
    <source>
        <strain evidence="14">PL_HMW_Pooled</strain>
    </source>
</reference>
<organism evidence="14 15">
    <name type="scientific">Frankliniella fusca</name>
    <dbReference type="NCBI Taxonomy" id="407009"/>
    <lineage>
        <taxon>Eukaryota</taxon>
        <taxon>Metazoa</taxon>
        <taxon>Ecdysozoa</taxon>
        <taxon>Arthropoda</taxon>
        <taxon>Hexapoda</taxon>
        <taxon>Insecta</taxon>
        <taxon>Pterygota</taxon>
        <taxon>Neoptera</taxon>
        <taxon>Paraneoptera</taxon>
        <taxon>Thysanoptera</taxon>
        <taxon>Terebrantia</taxon>
        <taxon>Thripoidea</taxon>
        <taxon>Thripidae</taxon>
        <taxon>Frankliniella</taxon>
    </lineage>
</organism>
<protein>
    <recommendedName>
        <fullName evidence="9">Polynucleotide 5'-hydroxyl-kinase NOL9</fullName>
    </recommendedName>
</protein>
<evidence type="ECO:0000256" key="9">
    <source>
        <dbReference type="ARBA" id="ARBA00071212"/>
    </source>
</evidence>
<evidence type="ECO:0000256" key="1">
    <source>
        <dbReference type="ARBA" id="ARBA00004604"/>
    </source>
</evidence>
<evidence type="ECO:0000256" key="10">
    <source>
        <dbReference type="SAM" id="MobiDB-lite"/>
    </source>
</evidence>
<name>A0AAE1HU12_9NEOP</name>
<keyword evidence="3" id="KW-0698">rRNA processing</keyword>
<dbReference type="Pfam" id="PF25467">
    <property type="entry name" value="NOL9_C"/>
    <property type="match status" value="1"/>
</dbReference>
<feature type="domain" description="NOL9 C-terminal" evidence="13">
    <location>
        <begin position="771"/>
        <end position="876"/>
    </location>
</feature>
<keyword evidence="7" id="KW-0067">ATP-binding</keyword>
<feature type="region of interest" description="Disordered" evidence="10">
    <location>
        <begin position="303"/>
        <end position="347"/>
    </location>
</feature>
<dbReference type="PANTHER" id="PTHR12755">
    <property type="entry name" value="CLEAVAGE/POLYADENYLATION FACTOR IA SUBUNIT CLP1P"/>
    <property type="match status" value="1"/>
</dbReference>
<evidence type="ECO:0000256" key="5">
    <source>
        <dbReference type="ARBA" id="ARBA00022741"/>
    </source>
</evidence>
<accession>A0AAE1HU12</accession>
<dbReference type="Pfam" id="PF24419">
    <property type="entry name" value="Cupin_NOL9"/>
    <property type="match status" value="1"/>
</dbReference>
<feature type="compositionally biased region" description="Acidic residues" evidence="10">
    <location>
        <begin position="307"/>
        <end position="316"/>
    </location>
</feature>
<keyword evidence="4" id="KW-0808">Transferase</keyword>
<evidence type="ECO:0000256" key="2">
    <source>
        <dbReference type="ARBA" id="ARBA00011003"/>
    </source>
</evidence>
<dbReference type="GO" id="GO:0051731">
    <property type="term" value="F:polynucleotide 5'-hydroxyl-kinase activity"/>
    <property type="evidence" value="ECO:0007669"/>
    <property type="project" value="InterPro"/>
</dbReference>
<feature type="domain" description="NOL9 N-terminal" evidence="12">
    <location>
        <begin position="364"/>
        <end position="508"/>
    </location>
</feature>
<evidence type="ECO:0000256" key="3">
    <source>
        <dbReference type="ARBA" id="ARBA00022552"/>
    </source>
</evidence>
<dbReference type="AlphaFoldDB" id="A0AAE1HU12"/>
<dbReference type="GO" id="GO:0000448">
    <property type="term" value="P:cleavage in ITS2 between 5.8S rRNA and LSU-rRNA of tricistronic rRNA transcript (SSU-rRNA, 5.8S rRNA, LSU-rRNA)"/>
    <property type="evidence" value="ECO:0007669"/>
    <property type="project" value="TreeGrafter"/>
</dbReference>
<keyword evidence="8" id="KW-0539">Nucleus</keyword>
<feature type="domain" description="Clp1 P-loop" evidence="11">
    <location>
        <begin position="542"/>
        <end position="695"/>
    </location>
</feature>
<gene>
    <name evidence="14" type="ORF">KUF71_015746</name>
</gene>
<dbReference type="GO" id="GO:0005730">
    <property type="term" value="C:nucleolus"/>
    <property type="evidence" value="ECO:0007669"/>
    <property type="project" value="UniProtKB-SubCell"/>
</dbReference>
<dbReference type="EMBL" id="JAHWGI010001288">
    <property type="protein sequence ID" value="KAK3927461.1"/>
    <property type="molecule type" value="Genomic_DNA"/>
</dbReference>
<evidence type="ECO:0000313" key="15">
    <source>
        <dbReference type="Proteomes" id="UP001219518"/>
    </source>
</evidence>
<dbReference type="InterPro" id="IPR027417">
    <property type="entry name" value="P-loop_NTPase"/>
</dbReference>
<evidence type="ECO:0000313" key="14">
    <source>
        <dbReference type="EMBL" id="KAK3927461.1"/>
    </source>
</evidence>
<dbReference type="Proteomes" id="UP001219518">
    <property type="component" value="Unassembled WGS sequence"/>
</dbReference>